<dbReference type="GeneID" id="63690446"/>
<accession>M5G5B6</accession>
<sequence length="616" mass="68173">MPARPLDYGTYVPPTSFPSFTKHGASLLPSTAAAPVSSSWLSSFASAIHARDIPCILDHLLPDAYWKDMLSLTWDFRAFQGQAAIRKFLEDRLALCEVRNVRLTDKLVPSVVKVGELSWVQASAEFDTKWGSASLVFRLVPYLPEPAEPAPNANGLPTEPDPEWCAFALFSNLDSLHGVIEQVGAHRVEHPPRKSWNALRAKELEFEQEGPTVLIIGGGHNGTMMAARLKYMGISCLIIEKEPRVGNQWRGRYSSLCTHDPVWFTQLPYLPFPSTWPTYTPADKLGDWLEAYASHLDLNVWLSSSLSSVTYSPEAKEWTAHIQRSEGTRELKAKHVVYAGGWNGVPYLPEVEGREEYEKAGGKVLHSSEYRDAKGFQGKKVVVIGAGVSAHDIAQDLINSGAGSVTLHQRSPTLVVSTRALRVLLNRSGFRQDGLPVDTADMLLHSFPMDIQKLTMAQSTKLLKDVDKDTLEGLDKKGFMLDDGPQGAGYLFLVLTRRGGYYFDVGASQLIIDGEISLKAGGEVSRLTPGVVHFTDNSTLPADVVVFATGFGAIKENLAQTFGEEFTAGLKDPWYLDEEGELRAVWRDSGQEGFWYMIGNLSYARFYSRRVALRES</sequence>
<dbReference type="RefSeq" id="XP_040625845.1">
    <property type="nucleotide sequence ID" value="XM_040775384.1"/>
</dbReference>
<dbReference type="InterPro" id="IPR050982">
    <property type="entry name" value="Auxin_biosynth/cation_transpt"/>
</dbReference>
<dbReference type="SUPFAM" id="SSF51905">
    <property type="entry name" value="FAD/NAD(P)-binding domain"/>
    <property type="match status" value="2"/>
</dbReference>
<dbReference type="STRING" id="1858805.M5G5B6"/>
<dbReference type="OrthoDB" id="74360at2759"/>
<dbReference type="OMA" id="EWCAFAL"/>
<proteinExistence type="predicted"/>
<evidence type="ECO:0000256" key="1">
    <source>
        <dbReference type="ARBA" id="ARBA00023002"/>
    </source>
</evidence>
<keyword evidence="3" id="KW-1185">Reference proteome</keyword>
<evidence type="ECO:0000313" key="2">
    <source>
        <dbReference type="EMBL" id="EJT98947.1"/>
    </source>
</evidence>
<dbReference type="EMBL" id="JH795871">
    <property type="protein sequence ID" value="EJT98947.1"/>
    <property type="molecule type" value="Genomic_DNA"/>
</dbReference>
<gene>
    <name evidence="2" type="ORF">DACRYDRAFT_56662</name>
</gene>
<dbReference type="GO" id="GO:0004497">
    <property type="term" value="F:monooxygenase activity"/>
    <property type="evidence" value="ECO:0007669"/>
    <property type="project" value="TreeGrafter"/>
</dbReference>
<dbReference type="GO" id="GO:0050660">
    <property type="term" value="F:flavin adenine dinucleotide binding"/>
    <property type="evidence" value="ECO:0007669"/>
    <property type="project" value="TreeGrafter"/>
</dbReference>
<dbReference type="PANTHER" id="PTHR43539">
    <property type="entry name" value="FLAVIN-BINDING MONOOXYGENASE-LIKE PROTEIN (AFU_ORTHOLOGUE AFUA_4G09220)"/>
    <property type="match status" value="1"/>
</dbReference>
<dbReference type="Pfam" id="PF13738">
    <property type="entry name" value="Pyr_redox_3"/>
    <property type="match status" value="1"/>
</dbReference>
<reference evidence="2 3" key="1">
    <citation type="journal article" date="2012" name="Science">
        <title>The Paleozoic origin of enzymatic lignin decomposition reconstructed from 31 fungal genomes.</title>
        <authorList>
            <person name="Floudas D."/>
            <person name="Binder M."/>
            <person name="Riley R."/>
            <person name="Barry K."/>
            <person name="Blanchette R.A."/>
            <person name="Henrissat B."/>
            <person name="Martinez A.T."/>
            <person name="Otillar R."/>
            <person name="Spatafora J.W."/>
            <person name="Yadav J.S."/>
            <person name="Aerts A."/>
            <person name="Benoit I."/>
            <person name="Boyd A."/>
            <person name="Carlson A."/>
            <person name="Copeland A."/>
            <person name="Coutinho P.M."/>
            <person name="de Vries R.P."/>
            <person name="Ferreira P."/>
            <person name="Findley K."/>
            <person name="Foster B."/>
            <person name="Gaskell J."/>
            <person name="Glotzer D."/>
            <person name="Gorecki P."/>
            <person name="Heitman J."/>
            <person name="Hesse C."/>
            <person name="Hori C."/>
            <person name="Igarashi K."/>
            <person name="Jurgens J.A."/>
            <person name="Kallen N."/>
            <person name="Kersten P."/>
            <person name="Kohler A."/>
            <person name="Kuees U."/>
            <person name="Kumar T.K.A."/>
            <person name="Kuo A."/>
            <person name="LaButti K."/>
            <person name="Larrondo L.F."/>
            <person name="Lindquist E."/>
            <person name="Ling A."/>
            <person name="Lombard V."/>
            <person name="Lucas S."/>
            <person name="Lundell T."/>
            <person name="Martin R."/>
            <person name="McLaughlin D.J."/>
            <person name="Morgenstern I."/>
            <person name="Morin E."/>
            <person name="Murat C."/>
            <person name="Nagy L.G."/>
            <person name="Nolan M."/>
            <person name="Ohm R.A."/>
            <person name="Patyshakuliyeva A."/>
            <person name="Rokas A."/>
            <person name="Ruiz-Duenas F.J."/>
            <person name="Sabat G."/>
            <person name="Salamov A."/>
            <person name="Samejima M."/>
            <person name="Schmutz J."/>
            <person name="Slot J.C."/>
            <person name="St John F."/>
            <person name="Stenlid J."/>
            <person name="Sun H."/>
            <person name="Sun S."/>
            <person name="Syed K."/>
            <person name="Tsang A."/>
            <person name="Wiebenga A."/>
            <person name="Young D."/>
            <person name="Pisabarro A."/>
            <person name="Eastwood D.C."/>
            <person name="Martin F."/>
            <person name="Cullen D."/>
            <person name="Grigoriev I.V."/>
            <person name="Hibbett D.S."/>
        </authorList>
    </citation>
    <scope>NUCLEOTIDE SEQUENCE [LARGE SCALE GENOMIC DNA]</scope>
    <source>
        <strain evidence="2 3">DJM-731 SS1</strain>
    </source>
</reference>
<dbReference type="HOGENOM" id="CLU_015676_1_0_1"/>
<evidence type="ECO:0000313" key="3">
    <source>
        <dbReference type="Proteomes" id="UP000030653"/>
    </source>
</evidence>
<dbReference type="Gene3D" id="3.50.50.60">
    <property type="entry name" value="FAD/NAD(P)-binding domain"/>
    <property type="match status" value="1"/>
</dbReference>
<keyword evidence="1" id="KW-0560">Oxidoreductase</keyword>
<dbReference type="Proteomes" id="UP000030653">
    <property type="component" value="Unassembled WGS sequence"/>
</dbReference>
<dbReference type="AlphaFoldDB" id="M5G5B6"/>
<name>M5G5B6_DACPD</name>
<dbReference type="InterPro" id="IPR036188">
    <property type="entry name" value="FAD/NAD-bd_sf"/>
</dbReference>
<protein>
    <submittedName>
        <fullName evidence="2">FAD/NADP-binding domain-containing protein</fullName>
    </submittedName>
</protein>
<organism evidence="2 3">
    <name type="scientific">Dacryopinax primogenitus (strain DJM 731)</name>
    <name type="common">Brown rot fungus</name>
    <dbReference type="NCBI Taxonomy" id="1858805"/>
    <lineage>
        <taxon>Eukaryota</taxon>
        <taxon>Fungi</taxon>
        <taxon>Dikarya</taxon>
        <taxon>Basidiomycota</taxon>
        <taxon>Agaricomycotina</taxon>
        <taxon>Dacrymycetes</taxon>
        <taxon>Dacrymycetales</taxon>
        <taxon>Dacrymycetaceae</taxon>
        <taxon>Dacryopinax</taxon>
    </lineage>
</organism>
<dbReference type="PANTHER" id="PTHR43539:SF68">
    <property type="entry name" value="FLAVIN-BINDING MONOOXYGENASE-LIKE PROTEIN (AFU_ORTHOLOGUE AFUA_4G09220)"/>
    <property type="match status" value="1"/>
</dbReference>